<proteinExistence type="predicted"/>
<keyword evidence="2" id="KW-1185">Reference proteome</keyword>
<evidence type="ECO:0000313" key="1">
    <source>
        <dbReference type="EMBL" id="MFC3533509.1"/>
    </source>
</evidence>
<dbReference type="Pfam" id="PF11306">
    <property type="entry name" value="DUF3108"/>
    <property type="match status" value="1"/>
</dbReference>
<dbReference type="InterPro" id="IPR021457">
    <property type="entry name" value="DUF3108"/>
</dbReference>
<comment type="caution">
    <text evidence="1">The sequence shown here is derived from an EMBL/GenBank/DDBJ whole genome shotgun (WGS) entry which is preliminary data.</text>
</comment>
<protein>
    <submittedName>
        <fullName evidence="1">DUF3108 domain-containing protein</fullName>
    </submittedName>
</protein>
<dbReference type="Proteomes" id="UP001595741">
    <property type="component" value="Unassembled WGS sequence"/>
</dbReference>
<evidence type="ECO:0000313" key="2">
    <source>
        <dbReference type="Proteomes" id="UP001595741"/>
    </source>
</evidence>
<name>A0ABV7RGV4_9NEIS</name>
<reference evidence="2" key="1">
    <citation type="journal article" date="2019" name="Int. J. Syst. Evol. Microbiol.">
        <title>The Global Catalogue of Microorganisms (GCM) 10K type strain sequencing project: providing services to taxonomists for standard genome sequencing and annotation.</title>
        <authorList>
            <consortium name="The Broad Institute Genomics Platform"/>
            <consortium name="The Broad Institute Genome Sequencing Center for Infectious Disease"/>
            <person name="Wu L."/>
            <person name="Ma J."/>
        </authorList>
    </citation>
    <scope>NUCLEOTIDE SEQUENCE [LARGE SCALE GENOMIC DNA]</scope>
    <source>
        <strain evidence="2">KCTC 42742</strain>
    </source>
</reference>
<accession>A0ABV7RGV4</accession>
<organism evidence="1 2">
    <name type="scientific">Vogesella facilis</name>
    <dbReference type="NCBI Taxonomy" id="1655232"/>
    <lineage>
        <taxon>Bacteria</taxon>
        <taxon>Pseudomonadati</taxon>
        <taxon>Pseudomonadota</taxon>
        <taxon>Betaproteobacteria</taxon>
        <taxon>Neisseriales</taxon>
        <taxon>Chromobacteriaceae</taxon>
        <taxon>Vogesella</taxon>
    </lineage>
</organism>
<gene>
    <name evidence="1" type="ORF">ACFOLG_15125</name>
</gene>
<dbReference type="EMBL" id="JBHRXN010000034">
    <property type="protein sequence ID" value="MFC3533509.1"/>
    <property type="molecule type" value="Genomic_DNA"/>
</dbReference>
<dbReference type="RefSeq" id="WP_386093298.1">
    <property type="nucleotide sequence ID" value="NZ_JBHRXN010000034.1"/>
</dbReference>
<sequence>MLLAFLFSLLLHLLTLGGGLLSFDAIDMPDDPKLRKLSVRLDSMQLEEASAPALETALLATGPAGGRHYDASQPVVARKKKPRPLIRHTAASAPVASMAASAALAEAPHHVASAGAAELPSRVAASAALAATPAAEAETVKPDKPIRRFPFSARVQYSLFYSGIAAGRGNMVWQREAGSYSLVTDVVPVIGPKLHYETTGTVDKLGLKPEHFAATRDGELRERANFDWSGGVLAYGDRNADKSEPLAAGAQDWLGLGVQLALRGDNMGDAPIQITTGKKVYRMLLKPDGETDFDTGDGVIRAVVVRVKQPDEMYEFWLAPDFANIPIRVLRVGKDARYEMRANLIELAGKTVWKLPPRKLNNESKR</sequence>